<keyword evidence="4" id="KW-0456">Lyase</keyword>
<dbReference type="Pfam" id="PF00330">
    <property type="entry name" value="Aconitase"/>
    <property type="match status" value="2"/>
</dbReference>
<dbReference type="PANTHER" id="PTHR43822:SF2">
    <property type="entry name" value="HOMOACONITASE, MITOCHONDRIAL"/>
    <property type="match status" value="1"/>
</dbReference>
<dbReference type="Gene3D" id="3.30.499.10">
    <property type="entry name" value="Aconitase, domain 3"/>
    <property type="match status" value="3"/>
</dbReference>
<dbReference type="Proteomes" id="UP001610446">
    <property type="component" value="Unassembled WGS sequence"/>
</dbReference>
<proteinExistence type="predicted"/>
<name>A0ABR4KIE4_9EURO</name>
<evidence type="ECO:0000313" key="6">
    <source>
        <dbReference type="EMBL" id="KAL2852040.1"/>
    </source>
</evidence>
<keyword evidence="7" id="KW-1185">Reference proteome</keyword>
<reference evidence="6 7" key="1">
    <citation type="submission" date="2024-07" db="EMBL/GenBank/DDBJ databases">
        <title>Section-level genome sequencing and comparative genomics of Aspergillus sections Usti and Cavernicolus.</title>
        <authorList>
            <consortium name="Lawrence Berkeley National Laboratory"/>
            <person name="Nybo J.L."/>
            <person name="Vesth T.C."/>
            <person name="Theobald S."/>
            <person name="Frisvad J.C."/>
            <person name="Larsen T.O."/>
            <person name="Kjaerboelling I."/>
            <person name="Rothschild-Mancinelli K."/>
            <person name="Lyhne E.K."/>
            <person name="Kogle M.E."/>
            <person name="Barry K."/>
            <person name="Clum A."/>
            <person name="Na H."/>
            <person name="Ledsgaard L."/>
            <person name="Lin J."/>
            <person name="Lipzen A."/>
            <person name="Kuo A."/>
            <person name="Riley R."/>
            <person name="Mondo S."/>
            <person name="Labutti K."/>
            <person name="Haridas S."/>
            <person name="Pangalinan J."/>
            <person name="Salamov A.A."/>
            <person name="Simmons B.A."/>
            <person name="Magnuson J.K."/>
            <person name="Chen J."/>
            <person name="Drula E."/>
            <person name="Henrissat B."/>
            <person name="Wiebenga A."/>
            <person name="Lubbers R.J."/>
            <person name="Gomes A.C."/>
            <person name="Makela M.R."/>
            <person name="Stajich J."/>
            <person name="Grigoriev I.V."/>
            <person name="Mortensen U.H."/>
            <person name="De Vries R.P."/>
            <person name="Baker S.E."/>
            <person name="Andersen M.R."/>
        </authorList>
    </citation>
    <scope>NUCLEOTIDE SEQUENCE [LARGE SCALE GENOMIC DNA]</scope>
    <source>
        <strain evidence="6 7">CBS 123904</strain>
    </source>
</reference>
<dbReference type="InterPro" id="IPR015931">
    <property type="entry name" value="Acnase/IPM_dHydase_lsu_aba_1/3"/>
</dbReference>
<keyword evidence="2" id="KW-0408">Iron</keyword>
<keyword evidence="1" id="KW-0479">Metal-binding</keyword>
<evidence type="ECO:0000256" key="1">
    <source>
        <dbReference type="ARBA" id="ARBA00022723"/>
    </source>
</evidence>
<evidence type="ECO:0000313" key="7">
    <source>
        <dbReference type="Proteomes" id="UP001610446"/>
    </source>
</evidence>
<dbReference type="InterPro" id="IPR036008">
    <property type="entry name" value="Aconitase_4Fe-4S_dom"/>
</dbReference>
<evidence type="ECO:0000256" key="4">
    <source>
        <dbReference type="ARBA" id="ARBA00023239"/>
    </source>
</evidence>
<dbReference type="EMBL" id="JBFXLU010000026">
    <property type="protein sequence ID" value="KAL2852040.1"/>
    <property type="molecule type" value="Genomic_DNA"/>
</dbReference>
<comment type="caution">
    <text evidence="6">The sequence shown here is derived from an EMBL/GenBank/DDBJ whole genome shotgun (WGS) entry which is preliminary data.</text>
</comment>
<dbReference type="InterPro" id="IPR050067">
    <property type="entry name" value="IPM_dehydratase_rel_enz"/>
</dbReference>
<evidence type="ECO:0000256" key="2">
    <source>
        <dbReference type="ARBA" id="ARBA00023004"/>
    </source>
</evidence>
<evidence type="ECO:0000259" key="5">
    <source>
        <dbReference type="Pfam" id="PF00330"/>
    </source>
</evidence>
<dbReference type="SUPFAM" id="SSF53732">
    <property type="entry name" value="Aconitase iron-sulfur domain"/>
    <property type="match status" value="1"/>
</dbReference>
<gene>
    <name evidence="6" type="ORF">BJY01DRAFT_244657</name>
</gene>
<accession>A0ABR4KIE4</accession>
<dbReference type="PANTHER" id="PTHR43822">
    <property type="entry name" value="HOMOACONITASE, MITOCHONDRIAL-RELATED"/>
    <property type="match status" value="1"/>
</dbReference>
<sequence length="396" mass="43724">MTEGAMVTREEEGEISFLLSASLEALNSADRAKTRPPAVSIRPPGRRGMTVGEKILAHHALDGRGLVAPRDLIWIDVDWALASQVSWKTGHFRNDRLWLAGDRVGIRRDQRRWDAQSLIDACERAKQVFKMTDYQGANYTTLYTEFYHQRAQPGMIVLGSDPHTCSSGTMGYLSIGSGPADVTTNLAVTGRDTMLYIAQQLQHKPVVVDRIVEFTGPGSRSITCDERFTIHNVTAELGAITGIFVPDENTHKLIQKRSRAQHKQSSLYFRPDDDAQYVATYEIDLGHVRSFMAIHLNVYDVVTVSREVGICLNGGFIGSCATTEEDLTLAALVLARGLECGLRPIPMGRRVMAPGSLPILHRLHEYELINPYSDPGFEIGAPGCSYRAGNVHGFGL</sequence>
<keyword evidence="3" id="KW-0411">Iron-sulfur</keyword>
<protein>
    <recommendedName>
        <fullName evidence="5">Aconitase/3-isopropylmalate dehydratase large subunit alpha/beta/alpha domain-containing protein</fullName>
    </recommendedName>
</protein>
<dbReference type="InterPro" id="IPR001030">
    <property type="entry name" value="Acoase/IPM_deHydtase_lsu_aba"/>
</dbReference>
<feature type="domain" description="Aconitase/3-isopropylmalate dehydratase large subunit alpha/beta/alpha" evidence="5">
    <location>
        <begin position="187"/>
        <end position="308"/>
    </location>
</feature>
<organism evidence="6 7">
    <name type="scientific">Aspergillus pseudoustus</name>
    <dbReference type="NCBI Taxonomy" id="1810923"/>
    <lineage>
        <taxon>Eukaryota</taxon>
        <taxon>Fungi</taxon>
        <taxon>Dikarya</taxon>
        <taxon>Ascomycota</taxon>
        <taxon>Pezizomycotina</taxon>
        <taxon>Eurotiomycetes</taxon>
        <taxon>Eurotiomycetidae</taxon>
        <taxon>Eurotiales</taxon>
        <taxon>Aspergillaceae</taxon>
        <taxon>Aspergillus</taxon>
        <taxon>Aspergillus subgen. Nidulantes</taxon>
    </lineage>
</organism>
<feature type="domain" description="Aconitase/3-isopropylmalate dehydratase large subunit alpha/beta/alpha" evidence="5">
    <location>
        <begin position="312"/>
        <end position="389"/>
    </location>
</feature>
<evidence type="ECO:0000256" key="3">
    <source>
        <dbReference type="ARBA" id="ARBA00023014"/>
    </source>
</evidence>